<dbReference type="Gene3D" id="2.60.40.10">
    <property type="entry name" value="Immunoglobulins"/>
    <property type="match status" value="1"/>
</dbReference>
<dbReference type="PANTHER" id="PTHR48104">
    <property type="entry name" value="METACASPASE-4"/>
    <property type="match status" value="1"/>
</dbReference>
<dbReference type="InterPro" id="IPR013783">
    <property type="entry name" value="Ig-like_fold"/>
</dbReference>
<organism evidence="3 4">
    <name type="scientific">Mesorhizobium qingshengii</name>
    <dbReference type="NCBI Taxonomy" id="1165689"/>
    <lineage>
        <taxon>Bacteria</taxon>
        <taxon>Pseudomonadati</taxon>
        <taxon>Pseudomonadota</taxon>
        <taxon>Alphaproteobacteria</taxon>
        <taxon>Hyphomicrobiales</taxon>
        <taxon>Phyllobacteriaceae</taxon>
        <taxon>Mesorhizobium</taxon>
    </lineage>
</organism>
<dbReference type="EMBL" id="FMXM01000018">
    <property type="protein sequence ID" value="SDA93180.1"/>
    <property type="molecule type" value="Genomic_DNA"/>
</dbReference>
<dbReference type="PANTHER" id="PTHR48104:SF30">
    <property type="entry name" value="METACASPASE-1"/>
    <property type="match status" value="1"/>
</dbReference>
<dbReference type="InterPro" id="IPR011600">
    <property type="entry name" value="Pept_C14_caspase"/>
</dbReference>
<dbReference type="STRING" id="1165689.SAMN02927914_04884"/>
<name>A0A1G5ZFE4_9HYPH</name>
<feature type="transmembrane region" description="Helical" evidence="1">
    <location>
        <begin position="12"/>
        <end position="33"/>
    </location>
</feature>
<evidence type="ECO:0000313" key="4">
    <source>
        <dbReference type="Proteomes" id="UP000198588"/>
    </source>
</evidence>
<accession>A0A1G5ZFE4</accession>
<feature type="domain" description="Peptidase C14 caspase" evidence="2">
    <location>
        <begin position="500"/>
        <end position="712"/>
    </location>
</feature>
<dbReference type="GO" id="GO:0004197">
    <property type="term" value="F:cysteine-type endopeptidase activity"/>
    <property type="evidence" value="ECO:0007669"/>
    <property type="project" value="InterPro"/>
</dbReference>
<dbReference type="Pfam" id="PF00656">
    <property type="entry name" value="Peptidase_C14"/>
    <property type="match status" value="1"/>
</dbReference>
<dbReference type="Gene3D" id="3.40.50.1460">
    <property type="match status" value="2"/>
</dbReference>
<dbReference type="InterPro" id="IPR029030">
    <property type="entry name" value="Caspase-like_dom_sf"/>
</dbReference>
<evidence type="ECO:0000313" key="3">
    <source>
        <dbReference type="EMBL" id="SDA93180.1"/>
    </source>
</evidence>
<reference evidence="3 4" key="1">
    <citation type="submission" date="2016-10" db="EMBL/GenBank/DDBJ databases">
        <authorList>
            <person name="de Groot N.N."/>
        </authorList>
    </citation>
    <scope>NUCLEOTIDE SEQUENCE [LARGE SCALE GENOMIC DNA]</scope>
    <source>
        <strain evidence="3 4">CGMCC 1.12097</strain>
    </source>
</reference>
<dbReference type="AlphaFoldDB" id="A0A1G5ZFE4"/>
<dbReference type="RefSeq" id="WP_167365235.1">
    <property type="nucleotide sequence ID" value="NZ_FMXM01000018.1"/>
</dbReference>
<sequence>MPDRRVPRKCATGAQWLIAWLFMAMLATIAIVIPAEAGLSVGKELQEADSPAVTATDTYYDYLAEHVPGATTPLVDYAAEKIAAPKCDRAVTSKMHAVLIGATNSGDPFPLLRGPDNDVKLLYTSLVARGVADDDIALMVGRYASRAEIAKMFKETLERVNCGDRLLLHYGGNSVRARDLIEGLVPKEVRDPFKDVSIQDIWQADLVNQGRKSARAIGWIEGAGLFLALNKQQDGVIELISAHDLSDFITNLRNRQVDVAVTIDTSYASEADITGQQEKAGGSTVWSLDTGSEGPSLQAADYMASTPLQPNHGQLAVFYASIGDSQSVEFTFGEQGAKTTYGVFTFRLANVIQNQDSVTVRAMAESLKKLPEAEANTRQQYRVESTDPEFSLFSDRSLSLPPVDPIVITKPVPKRGAAAMEKAEVEIEGQVNWSSPVKAVLVDGKVAELRSGGRFAYTSKLKAGLNTVEIVALTADGRTHERQLEFLFEGDKQALEGEGKRYAVIIANQDYDRTRTGFDTLRTPFADADAIVAILTGTYGFVTEARLPGGATFPLFLKDATRHDIETLLYKIGLVAGEKDTVLIYFAGHGIYEEKTTIAFWVPVDAEAGVPISYLSASTISEAIQRMQANKVVIISDSCFSGALLRGGGETAPRISDDDRQRTLLRLAQRRTRILISSGNNEPVEDTGGAGHSIFAKALLTGLKDMNHDAFSARELYDGYILPLVVGNADQEPQYRPIERSGHEGGDIVFVRQKQ</sequence>
<proteinExistence type="predicted"/>
<dbReference type="InterPro" id="IPR050452">
    <property type="entry name" value="Metacaspase"/>
</dbReference>
<dbReference type="Proteomes" id="UP000198588">
    <property type="component" value="Unassembled WGS sequence"/>
</dbReference>
<dbReference type="GO" id="GO:0006508">
    <property type="term" value="P:proteolysis"/>
    <property type="evidence" value="ECO:0007669"/>
    <property type="project" value="InterPro"/>
</dbReference>
<evidence type="ECO:0000256" key="1">
    <source>
        <dbReference type="SAM" id="Phobius"/>
    </source>
</evidence>
<keyword evidence="1" id="KW-1133">Transmembrane helix</keyword>
<gene>
    <name evidence="3" type="ORF">SAMN02927914_04884</name>
</gene>
<keyword evidence="1" id="KW-0812">Transmembrane</keyword>
<keyword evidence="1" id="KW-0472">Membrane</keyword>
<protein>
    <submittedName>
        <fullName evidence="3">Caspase domain-containing protein</fullName>
    </submittedName>
</protein>
<dbReference type="SUPFAM" id="SSF52129">
    <property type="entry name" value="Caspase-like"/>
    <property type="match status" value="1"/>
</dbReference>
<dbReference type="GO" id="GO:0005737">
    <property type="term" value="C:cytoplasm"/>
    <property type="evidence" value="ECO:0007669"/>
    <property type="project" value="TreeGrafter"/>
</dbReference>
<evidence type="ECO:0000259" key="2">
    <source>
        <dbReference type="Pfam" id="PF00656"/>
    </source>
</evidence>